<evidence type="ECO:0000256" key="1">
    <source>
        <dbReference type="ARBA" id="ARBA00004651"/>
    </source>
</evidence>
<dbReference type="InterPro" id="IPR002528">
    <property type="entry name" value="MATE_fam"/>
</dbReference>
<dbReference type="PIRSF" id="PIRSF006603">
    <property type="entry name" value="DinF"/>
    <property type="match status" value="1"/>
</dbReference>
<dbReference type="CDD" id="cd13138">
    <property type="entry name" value="MATE_yoeA_like"/>
    <property type="match status" value="1"/>
</dbReference>
<feature type="transmembrane region" description="Helical" evidence="7">
    <location>
        <begin position="62"/>
        <end position="85"/>
    </location>
</feature>
<reference evidence="8 9" key="1">
    <citation type="submission" date="2020-08" db="EMBL/GenBank/DDBJ databases">
        <title>Genomic Encyclopedia of Type Strains, Phase IV (KMG-IV): sequencing the most valuable type-strain genomes for metagenomic binning, comparative biology and taxonomic classification.</title>
        <authorList>
            <person name="Goeker M."/>
        </authorList>
    </citation>
    <scope>NUCLEOTIDE SEQUENCE [LARGE SCALE GENOMIC DNA]</scope>
    <source>
        <strain evidence="8 9">DSM 25799</strain>
    </source>
</reference>
<protein>
    <submittedName>
        <fullName evidence="8">Putative MATE family efflux protein</fullName>
    </submittedName>
</protein>
<feature type="transmembrane region" description="Helical" evidence="7">
    <location>
        <begin position="195"/>
        <end position="217"/>
    </location>
</feature>
<name>A0A7W8CWY6_9FIRM</name>
<keyword evidence="3" id="KW-1003">Cell membrane</keyword>
<feature type="transmembrane region" description="Helical" evidence="7">
    <location>
        <begin position="320"/>
        <end position="337"/>
    </location>
</feature>
<organism evidence="8 9">
    <name type="scientific">Catenisphaera adipataccumulans</name>
    <dbReference type="NCBI Taxonomy" id="700500"/>
    <lineage>
        <taxon>Bacteria</taxon>
        <taxon>Bacillati</taxon>
        <taxon>Bacillota</taxon>
        <taxon>Erysipelotrichia</taxon>
        <taxon>Erysipelotrichales</taxon>
        <taxon>Erysipelotrichaceae</taxon>
        <taxon>Catenisphaera</taxon>
    </lineage>
</organism>
<dbReference type="InterPro" id="IPR052031">
    <property type="entry name" value="Membrane_Transporter-Flippase"/>
</dbReference>
<keyword evidence="6 7" id="KW-0472">Membrane</keyword>
<feature type="transmembrane region" description="Helical" evidence="7">
    <location>
        <begin position="288"/>
        <end position="308"/>
    </location>
</feature>
<keyword evidence="4 7" id="KW-0812">Transmembrane</keyword>
<dbReference type="Pfam" id="PF01554">
    <property type="entry name" value="MatE"/>
    <property type="match status" value="2"/>
</dbReference>
<feature type="transmembrane region" description="Helical" evidence="7">
    <location>
        <begin position="97"/>
        <end position="123"/>
    </location>
</feature>
<dbReference type="RefSeq" id="WP_183328413.1">
    <property type="nucleotide sequence ID" value="NZ_JACHHK010000003.1"/>
</dbReference>
<evidence type="ECO:0000256" key="2">
    <source>
        <dbReference type="ARBA" id="ARBA00022448"/>
    </source>
</evidence>
<evidence type="ECO:0000256" key="6">
    <source>
        <dbReference type="ARBA" id="ARBA00023136"/>
    </source>
</evidence>
<dbReference type="AlphaFoldDB" id="A0A7W8CWY6"/>
<sequence>MKKFASEIDMLHGPLAGKLVQFAIPLALTNILQQLFNSADLAVIGQFENAAAMAAVGSNASVINLLVSLFSGLALGANVVIAMLIGQDRTEKINEAVHTAITVALVSGWIVCGLGEVLAPYILRWMQTPPEVRQLAVLYLRIFFVGIPFLLTYDCGASVLRAKGDSARPLFVLLISGTINVVLNIFFVAVCHLSVAGVAIATVTANLVSAVIVLYFLMHEQEAFRFSFRKLGIRGNYLRRIIAIGAPAGLQGMVFSLSNVVIQSGINSFGSACIAGNTAAQNFEFMCYFLIFGFAQAATTFTSQNFAAGNMDRCRKIYRLSLLLGCGFTFLLSLFFYCGKETLIRFFTNDPAVISYAYIRLAYISNFELLTGTYEIPGGCMRGMGRSLTPALITMICCCALRLVWIATYFQAHHSIETLLLIYVLSWIVAGVIMHLAYFHFRRSEFYHLSV</sequence>
<comment type="caution">
    <text evidence="8">The sequence shown here is derived from an EMBL/GenBank/DDBJ whole genome shotgun (WGS) entry which is preliminary data.</text>
</comment>
<dbReference type="InterPro" id="IPR048279">
    <property type="entry name" value="MdtK-like"/>
</dbReference>
<evidence type="ECO:0000313" key="8">
    <source>
        <dbReference type="EMBL" id="MBB5183126.1"/>
    </source>
</evidence>
<evidence type="ECO:0000256" key="7">
    <source>
        <dbReference type="SAM" id="Phobius"/>
    </source>
</evidence>
<feature type="transmembrane region" description="Helical" evidence="7">
    <location>
        <begin position="237"/>
        <end position="262"/>
    </location>
</feature>
<feature type="transmembrane region" description="Helical" evidence="7">
    <location>
        <begin position="169"/>
        <end position="189"/>
    </location>
</feature>
<keyword evidence="5 7" id="KW-1133">Transmembrane helix</keyword>
<dbReference type="PANTHER" id="PTHR43549:SF3">
    <property type="entry name" value="MULTIDRUG RESISTANCE PROTEIN YPNP-RELATED"/>
    <property type="match status" value="1"/>
</dbReference>
<feature type="transmembrane region" description="Helical" evidence="7">
    <location>
        <begin position="420"/>
        <end position="441"/>
    </location>
</feature>
<dbReference type="Proteomes" id="UP000539953">
    <property type="component" value="Unassembled WGS sequence"/>
</dbReference>
<feature type="transmembrane region" description="Helical" evidence="7">
    <location>
        <begin position="357"/>
        <end position="376"/>
    </location>
</feature>
<gene>
    <name evidence="8" type="ORF">HNQ47_001146</name>
</gene>
<dbReference type="NCBIfam" id="TIGR00797">
    <property type="entry name" value="matE"/>
    <property type="match status" value="1"/>
</dbReference>
<dbReference type="PANTHER" id="PTHR43549">
    <property type="entry name" value="MULTIDRUG RESISTANCE PROTEIN YPNP-RELATED"/>
    <property type="match status" value="1"/>
</dbReference>
<feature type="transmembrane region" description="Helical" evidence="7">
    <location>
        <begin position="388"/>
        <end position="408"/>
    </location>
</feature>
<proteinExistence type="predicted"/>
<keyword evidence="9" id="KW-1185">Reference proteome</keyword>
<dbReference type="EMBL" id="JACHHK010000003">
    <property type="protein sequence ID" value="MBB5183126.1"/>
    <property type="molecule type" value="Genomic_DNA"/>
</dbReference>
<evidence type="ECO:0000313" key="9">
    <source>
        <dbReference type="Proteomes" id="UP000539953"/>
    </source>
</evidence>
<keyword evidence="2" id="KW-0813">Transport</keyword>
<comment type="subcellular location">
    <subcellularLocation>
        <location evidence="1">Cell membrane</location>
        <topology evidence="1">Multi-pass membrane protein</topology>
    </subcellularLocation>
</comment>
<dbReference type="GO" id="GO:0005886">
    <property type="term" value="C:plasma membrane"/>
    <property type="evidence" value="ECO:0007669"/>
    <property type="project" value="UniProtKB-SubCell"/>
</dbReference>
<evidence type="ECO:0000256" key="3">
    <source>
        <dbReference type="ARBA" id="ARBA00022475"/>
    </source>
</evidence>
<accession>A0A7W8CWY6</accession>
<evidence type="ECO:0000256" key="4">
    <source>
        <dbReference type="ARBA" id="ARBA00022692"/>
    </source>
</evidence>
<dbReference type="GO" id="GO:0042910">
    <property type="term" value="F:xenobiotic transmembrane transporter activity"/>
    <property type="evidence" value="ECO:0007669"/>
    <property type="project" value="InterPro"/>
</dbReference>
<dbReference type="GO" id="GO:0015297">
    <property type="term" value="F:antiporter activity"/>
    <property type="evidence" value="ECO:0007669"/>
    <property type="project" value="InterPro"/>
</dbReference>
<feature type="transmembrane region" description="Helical" evidence="7">
    <location>
        <begin position="135"/>
        <end position="157"/>
    </location>
</feature>
<evidence type="ECO:0000256" key="5">
    <source>
        <dbReference type="ARBA" id="ARBA00022989"/>
    </source>
</evidence>